<evidence type="ECO:0000256" key="2">
    <source>
        <dbReference type="ARBA" id="ARBA00022490"/>
    </source>
</evidence>
<evidence type="ECO:0000256" key="6">
    <source>
        <dbReference type="ARBA" id="ARBA00023212"/>
    </source>
</evidence>
<keyword evidence="2" id="KW-0963">Cytoplasm</keyword>
<proteinExistence type="inferred from homology"/>
<comment type="subcellular location">
    <subcellularLocation>
        <location evidence="8">Cell projection</location>
        <location evidence="8">Kinocilium</location>
    </subcellularLocation>
    <subcellularLocation>
        <location evidence="1">Cytoplasm</location>
        <location evidence="1">Cytoskeleton</location>
        <location evidence="1">Flagellum axoneme</location>
    </subcellularLocation>
</comment>
<sequence>MDSSSLLYYLDVVCGNGLTLNTEHRAALHTSLLILKRNYKFNRVLFWGKILGIKNDYYIAQGVGEDEIKDRKCLYSFNCMDWHLLPPATEALAEDVAVAAKGRFIGDPSHQYEHHETQHRRDGDDAAKGEVTLKVSEENRLAVTVFHIDNEVSVVPRGAYIKSPHGTVQNNRSFEGLNPTEAAKLNNYLHFSEPKYLKTKSILEMADLNPTIDFLDPLSEDIPKGSWSLQFEHGGRVCVIRSLIWLGLTFFHVPETSQHGWCALNYSASLNLHRHTNEQTERMSGLFKTCL</sequence>
<dbReference type="Proteomes" id="UP000727407">
    <property type="component" value="Unassembled WGS sequence"/>
</dbReference>
<keyword evidence="6" id="KW-0206">Cytoskeleton</keyword>
<dbReference type="GO" id="GO:0060294">
    <property type="term" value="P:cilium movement involved in cell motility"/>
    <property type="evidence" value="ECO:0007669"/>
    <property type="project" value="InterPro"/>
</dbReference>
<evidence type="ECO:0000256" key="5">
    <source>
        <dbReference type="ARBA" id="ARBA00023069"/>
    </source>
</evidence>
<organism evidence="11 12">
    <name type="scientific">Clarias magur</name>
    <name type="common">Asian catfish</name>
    <name type="synonym">Macropteronotus magur</name>
    <dbReference type="NCBI Taxonomy" id="1594786"/>
    <lineage>
        <taxon>Eukaryota</taxon>
        <taxon>Metazoa</taxon>
        <taxon>Chordata</taxon>
        <taxon>Craniata</taxon>
        <taxon>Vertebrata</taxon>
        <taxon>Euteleostomi</taxon>
        <taxon>Actinopterygii</taxon>
        <taxon>Neopterygii</taxon>
        <taxon>Teleostei</taxon>
        <taxon>Ostariophysi</taxon>
        <taxon>Siluriformes</taxon>
        <taxon>Clariidae</taxon>
        <taxon>Clarias</taxon>
    </lineage>
</organism>
<evidence type="ECO:0000256" key="1">
    <source>
        <dbReference type="ARBA" id="ARBA00004611"/>
    </source>
</evidence>
<comment type="similarity">
    <text evidence="9">Belongs to the flagellar radial spoke RSP9 family.</text>
</comment>
<keyword evidence="4" id="KW-0282">Flagellum</keyword>
<feature type="non-terminal residue" evidence="11">
    <location>
        <position position="1"/>
    </location>
</feature>
<comment type="caution">
    <text evidence="11">The sequence shown here is derived from an EMBL/GenBank/DDBJ whole genome shotgun (WGS) entry which is preliminary data.</text>
</comment>
<evidence type="ECO:0000256" key="9">
    <source>
        <dbReference type="ARBA" id="ARBA00038319"/>
    </source>
</evidence>
<evidence type="ECO:0000256" key="8">
    <source>
        <dbReference type="ARBA" id="ARBA00037822"/>
    </source>
</evidence>
<name>A0A8J4UGP1_CLAMG</name>
<keyword evidence="3" id="KW-0970">Cilium biogenesis/degradation</keyword>
<evidence type="ECO:0000256" key="4">
    <source>
        <dbReference type="ARBA" id="ARBA00022846"/>
    </source>
</evidence>
<evidence type="ECO:0000313" key="11">
    <source>
        <dbReference type="EMBL" id="KAF5907913.1"/>
    </source>
</evidence>
<dbReference type="GO" id="GO:0001534">
    <property type="term" value="C:radial spoke"/>
    <property type="evidence" value="ECO:0007669"/>
    <property type="project" value="InterPro"/>
</dbReference>
<dbReference type="PANTHER" id="PTHR22069:SF0">
    <property type="entry name" value="RADIAL SPOKE HEAD PROTEIN 9 HOMOLOG"/>
    <property type="match status" value="1"/>
</dbReference>
<keyword evidence="12" id="KW-1185">Reference proteome</keyword>
<keyword evidence="5" id="KW-0969">Cilium</keyword>
<accession>A0A8J4UGP1</accession>
<dbReference type="OrthoDB" id="10258956at2759"/>
<dbReference type="PANTHER" id="PTHR22069">
    <property type="entry name" value="MITOCHONDRIAL RIBOSOMAL PROTEIN S18"/>
    <property type="match status" value="1"/>
</dbReference>
<evidence type="ECO:0000256" key="3">
    <source>
        <dbReference type="ARBA" id="ARBA00022794"/>
    </source>
</evidence>
<evidence type="ECO:0000313" key="12">
    <source>
        <dbReference type="Proteomes" id="UP000727407"/>
    </source>
</evidence>
<dbReference type="GO" id="GO:0060091">
    <property type="term" value="C:kinocilium"/>
    <property type="evidence" value="ECO:0007669"/>
    <property type="project" value="UniProtKB-SubCell"/>
</dbReference>
<reference evidence="11" key="1">
    <citation type="submission" date="2020-07" db="EMBL/GenBank/DDBJ databases">
        <title>Clarias magur genome sequencing, assembly and annotation.</title>
        <authorList>
            <person name="Kushwaha B."/>
            <person name="Kumar R."/>
            <person name="Das P."/>
            <person name="Joshi C.G."/>
            <person name="Kumar D."/>
            <person name="Nagpure N.S."/>
            <person name="Pandey M."/>
            <person name="Agarwal S."/>
            <person name="Srivastava S."/>
            <person name="Singh M."/>
            <person name="Sahoo L."/>
            <person name="Jayasankar P."/>
            <person name="Meher P.K."/>
            <person name="Koringa P.G."/>
            <person name="Iquebal M.A."/>
            <person name="Das S.P."/>
            <person name="Bit A."/>
            <person name="Patnaik S."/>
            <person name="Patel N."/>
            <person name="Shah T.M."/>
            <person name="Hinsu A."/>
            <person name="Jena J.K."/>
        </authorList>
    </citation>
    <scope>NUCLEOTIDE SEQUENCE</scope>
    <source>
        <strain evidence="11">CIFAMagur01</strain>
        <tissue evidence="11">Testis</tissue>
    </source>
</reference>
<gene>
    <name evidence="11" type="primary">rsph9</name>
    <name evidence="11" type="ORF">DAT39_002306</name>
</gene>
<evidence type="ECO:0000256" key="10">
    <source>
        <dbReference type="ARBA" id="ARBA00041080"/>
    </source>
</evidence>
<protein>
    <recommendedName>
        <fullName evidence="10">Radial spoke head protein 9 homolog</fullName>
    </recommendedName>
</protein>
<dbReference type="InterPro" id="IPR055316">
    <property type="entry name" value="RSP9"/>
</dbReference>
<dbReference type="AlphaFoldDB" id="A0A8J4UGP1"/>
<dbReference type="InterPro" id="IPR006802">
    <property type="entry name" value="Radial_spoke"/>
</dbReference>
<evidence type="ECO:0000256" key="7">
    <source>
        <dbReference type="ARBA" id="ARBA00023273"/>
    </source>
</evidence>
<dbReference type="GO" id="GO:0035082">
    <property type="term" value="P:axoneme assembly"/>
    <property type="evidence" value="ECO:0007669"/>
    <property type="project" value="InterPro"/>
</dbReference>
<dbReference type="EMBL" id="QNUK01000017">
    <property type="protein sequence ID" value="KAF5907913.1"/>
    <property type="molecule type" value="Genomic_DNA"/>
</dbReference>
<dbReference type="Pfam" id="PF04712">
    <property type="entry name" value="Radial_spoke"/>
    <property type="match status" value="1"/>
</dbReference>
<dbReference type="GO" id="GO:0044458">
    <property type="term" value="P:motile cilium assembly"/>
    <property type="evidence" value="ECO:0007669"/>
    <property type="project" value="TreeGrafter"/>
</dbReference>
<keyword evidence="7" id="KW-0966">Cell projection</keyword>